<gene>
    <name evidence="1" type="ORF">Q5H93_18180</name>
</gene>
<name>A0ABT9BEI8_9BACT</name>
<evidence type="ECO:0008006" key="3">
    <source>
        <dbReference type="Google" id="ProtNLM"/>
    </source>
</evidence>
<dbReference type="EMBL" id="JAUQSY010000013">
    <property type="protein sequence ID" value="MDO7876679.1"/>
    <property type="molecule type" value="Genomic_DNA"/>
</dbReference>
<accession>A0ABT9BEI8</accession>
<evidence type="ECO:0000313" key="1">
    <source>
        <dbReference type="EMBL" id="MDO7876679.1"/>
    </source>
</evidence>
<proteinExistence type="predicted"/>
<comment type="caution">
    <text evidence="1">The sequence shown here is derived from an EMBL/GenBank/DDBJ whole genome shotgun (WGS) entry which is preliminary data.</text>
</comment>
<dbReference type="RefSeq" id="WP_305008056.1">
    <property type="nucleotide sequence ID" value="NZ_JAUQSY010000013.1"/>
</dbReference>
<sequence length="171" mass="19648">MVLDITKIEKATNSIATDLDALLNSQCKIKDSLLHFSDGKNLKGDELTGWLGEIFAKILFNGTLVDESHEHDFIVPTSDEKYAVKARKGKNKGWNITSAISKIEGGDCPDFLLFIHFDTKYSIESIWKYNWKEILAEKRFKPKKVRGEGNRWYFQVTPTKDKARLVYSRKT</sequence>
<evidence type="ECO:0000313" key="2">
    <source>
        <dbReference type="Proteomes" id="UP001176429"/>
    </source>
</evidence>
<dbReference type="Proteomes" id="UP001176429">
    <property type="component" value="Unassembled WGS sequence"/>
</dbReference>
<reference evidence="1" key="1">
    <citation type="submission" date="2023-07" db="EMBL/GenBank/DDBJ databases">
        <authorList>
            <person name="Kim M.K."/>
        </authorList>
    </citation>
    <scope>NUCLEOTIDE SEQUENCE</scope>
    <source>
        <strain evidence="1">ASUV-10-1</strain>
    </source>
</reference>
<organism evidence="1 2">
    <name type="scientific">Hymenobacter aranciens</name>
    <dbReference type="NCBI Taxonomy" id="3063996"/>
    <lineage>
        <taxon>Bacteria</taxon>
        <taxon>Pseudomonadati</taxon>
        <taxon>Bacteroidota</taxon>
        <taxon>Cytophagia</taxon>
        <taxon>Cytophagales</taxon>
        <taxon>Hymenobacteraceae</taxon>
        <taxon>Hymenobacter</taxon>
    </lineage>
</organism>
<protein>
    <recommendedName>
        <fullName evidence="3">Restriction endonuclease</fullName>
    </recommendedName>
</protein>
<keyword evidence="2" id="KW-1185">Reference proteome</keyword>